<dbReference type="GO" id="GO:0007017">
    <property type="term" value="P:microtubule-based process"/>
    <property type="evidence" value="ECO:0007669"/>
    <property type="project" value="InterPro"/>
</dbReference>
<evidence type="ECO:0000256" key="2">
    <source>
        <dbReference type="ARBA" id="ARBA00022701"/>
    </source>
</evidence>
<protein>
    <submittedName>
        <fullName evidence="7">Tubulin beta-3 chain</fullName>
    </submittedName>
</protein>
<keyword evidence="4" id="KW-0342">GTP-binding</keyword>
<organism evidence="7 8">
    <name type="scientific">Vitis vinifera</name>
    <name type="common">Grape</name>
    <dbReference type="NCBI Taxonomy" id="29760"/>
    <lineage>
        <taxon>Eukaryota</taxon>
        <taxon>Viridiplantae</taxon>
        <taxon>Streptophyta</taxon>
        <taxon>Embryophyta</taxon>
        <taxon>Tracheophyta</taxon>
        <taxon>Spermatophyta</taxon>
        <taxon>Magnoliopsida</taxon>
        <taxon>eudicotyledons</taxon>
        <taxon>Gunneridae</taxon>
        <taxon>Pentapetalae</taxon>
        <taxon>rosids</taxon>
        <taxon>Vitales</taxon>
        <taxon>Vitaceae</taxon>
        <taxon>Viteae</taxon>
        <taxon>Vitis</taxon>
    </lineage>
</organism>
<evidence type="ECO:0000259" key="6">
    <source>
        <dbReference type="SMART" id="SM00865"/>
    </source>
</evidence>
<dbReference type="InterPro" id="IPR008280">
    <property type="entry name" value="Tub_FtsZ_C"/>
</dbReference>
<feature type="domain" description="Tubulin/FtsZ 2-layer sandwich" evidence="6">
    <location>
        <begin position="14"/>
        <end position="137"/>
    </location>
</feature>
<proteinExistence type="inferred from homology"/>
<dbReference type="GO" id="GO:0005874">
    <property type="term" value="C:microtubule"/>
    <property type="evidence" value="ECO:0007669"/>
    <property type="project" value="UniProtKB-KW"/>
</dbReference>
<dbReference type="PANTHER" id="PTHR11588">
    <property type="entry name" value="TUBULIN"/>
    <property type="match status" value="1"/>
</dbReference>
<dbReference type="OrthoDB" id="6073114at2759"/>
<dbReference type="SUPFAM" id="SSF55307">
    <property type="entry name" value="Tubulin C-terminal domain-like"/>
    <property type="match status" value="1"/>
</dbReference>
<dbReference type="Gene3D" id="3.40.50.1440">
    <property type="entry name" value="Tubulin/FtsZ, GTPase domain"/>
    <property type="match status" value="1"/>
</dbReference>
<dbReference type="GO" id="GO:0003924">
    <property type="term" value="F:GTPase activity"/>
    <property type="evidence" value="ECO:0007669"/>
    <property type="project" value="InterPro"/>
</dbReference>
<comment type="function">
    <text evidence="5">Tubulin is the major constituent of microtubules, a cylinder consisting of laterally associated linear protofilaments composed of alpha- and beta-tubulin heterodimers. Microtubules grow by the addition of GTP-tubulin dimers to the microtubule end, where a stabilizing cap forms. Below the cap, tubulin dimers are in GDP-bound state, owing to GTPase activity of alpha-tubulin.</text>
</comment>
<dbReference type="GO" id="GO:0005200">
    <property type="term" value="F:structural constituent of cytoskeleton"/>
    <property type="evidence" value="ECO:0007669"/>
    <property type="project" value="InterPro"/>
</dbReference>
<keyword evidence="2" id="KW-0493">Microtubule</keyword>
<evidence type="ECO:0000256" key="5">
    <source>
        <dbReference type="ARBA" id="ARBA00034296"/>
    </source>
</evidence>
<dbReference type="GO" id="GO:0005525">
    <property type="term" value="F:GTP binding"/>
    <property type="evidence" value="ECO:0007669"/>
    <property type="project" value="UniProtKB-KW"/>
</dbReference>
<evidence type="ECO:0000256" key="3">
    <source>
        <dbReference type="ARBA" id="ARBA00022741"/>
    </source>
</evidence>
<dbReference type="InterPro" id="IPR036525">
    <property type="entry name" value="Tubulin/FtsZ_GTPase_sf"/>
</dbReference>
<name>A0A438IE34_VITVI</name>
<comment type="similarity">
    <text evidence="1">Belongs to the tubulin family.</text>
</comment>
<evidence type="ECO:0000256" key="1">
    <source>
        <dbReference type="ARBA" id="ARBA00009636"/>
    </source>
</evidence>
<dbReference type="InterPro" id="IPR024593">
    <property type="entry name" value="DUF3444"/>
</dbReference>
<dbReference type="PRINTS" id="PR01163">
    <property type="entry name" value="BETATUBULIN"/>
</dbReference>
<dbReference type="InterPro" id="IPR018316">
    <property type="entry name" value="Tubulin/FtsZ_2-layer-sand-dom"/>
</dbReference>
<reference evidence="7 8" key="1">
    <citation type="journal article" date="2018" name="PLoS Genet.">
        <title>Population sequencing reveals clonal diversity and ancestral inbreeding in the grapevine cultivar Chardonnay.</title>
        <authorList>
            <person name="Roach M.J."/>
            <person name="Johnson D.L."/>
            <person name="Bohlmann J."/>
            <person name="van Vuuren H.J."/>
            <person name="Jones S.J."/>
            <person name="Pretorius I.S."/>
            <person name="Schmidt S.A."/>
            <person name="Borneman A.R."/>
        </authorList>
    </citation>
    <scope>NUCLEOTIDE SEQUENCE [LARGE SCALE GENOMIC DNA]</scope>
    <source>
        <strain evidence="8">cv. Chardonnay</strain>
        <tissue evidence="7">Leaf</tissue>
    </source>
</reference>
<dbReference type="SMART" id="SM00865">
    <property type="entry name" value="Tubulin_C"/>
    <property type="match status" value="1"/>
</dbReference>
<gene>
    <name evidence="7" type="primary">TUBB3_2</name>
    <name evidence="7" type="ORF">CK203_040018</name>
</gene>
<dbReference type="Pfam" id="PF03953">
    <property type="entry name" value="Tubulin_C"/>
    <property type="match status" value="1"/>
</dbReference>
<dbReference type="InterPro" id="IPR000217">
    <property type="entry name" value="Tubulin"/>
</dbReference>
<evidence type="ECO:0000313" key="7">
    <source>
        <dbReference type="EMBL" id="RVW95002.1"/>
    </source>
</evidence>
<accession>A0A438IE34</accession>
<dbReference type="Pfam" id="PF11926">
    <property type="entry name" value="DUF3444"/>
    <property type="match status" value="1"/>
</dbReference>
<keyword evidence="3" id="KW-0547">Nucleotide-binding</keyword>
<dbReference type="Proteomes" id="UP000288805">
    <property type="component" value="Unassembled WGS sequence"/>
</dbReference>
<evidence type="ECO:0000256" key="4">
    <source>
        <dbReference type="ARBA" id="ARBA00023134"/>
    </source>
</evidence>
<dbReference type="AlphaFoldDB" id="A0A438IE34"/>
<sequence length="178" mass="19883">MSRVTCCLGFPGQLNSDLRKPAVNPIPFPPLHFFMVGLARLVSRGSQQYHALTVPALSQQMWDAKNMMCAADPRHGRYLTASAMFKGKMSTKEVEEQMINAQNKNSPYFVEWIPNNENQTVSGNEGTVDGTDSEAHTPMAISVPDSDFHDFDLNQTKSSFGDNQVWSAYEDDDGMPRF</sequence>
<dbReference type="InterPro" id="IPR002453">
    <property type="entry name" value="Beta_tubulin"/>
</dbReference>
<dbReference type="EMBL" id="QGNW01000117">
    <property type="protein sequence ID" value="RVW95002.1"/>
    <property type="molecule type" value="Genomic_DNA"/>
</dbReference>
<comment type="caution">
    <text evidence="7">The sequence shown here is derived from an EMBL/GenBank/DDBJ whole genome shotgun (WGS) entry which is preliminary data.</text>
</comment>
<evidence type="ECO:0000313" key="8">
    <source>
        <dbReference type="Proteomes" id="UP000288805"/>
    </source>
</evidence>